<keyword evidence="1" id="KW-1133">Transmembrane helix</keyword>
<feature type="transmembrane region" description="Helical" evidence="1">
    <location>
        <begin position="61"/>
        <end position="80"/>
    </location>
</feature>
<dbReference type="EMBL" id="CAJOAZ010022690">
    <property type="protein sequence ID" value="CAF4368010.1"/>
    <property type="molecule type" value="Genomic_DNA"/>
</dbReference>
<evidence type="ECO:0000313" key="2">
    <source>
        <dbReference type="EMBL" id="CAF4368010.1"/>
    </source>
</evidence>
<evidence type="ECO:0000256" key="1">
    <source>
        <dbReference type="SAM" id="Phobius"/>
    </source>
</evidence>
<proteinExistence type="predicted"/>
<feature type="transmembrane region" description="Helical" evidence="1">
    <location>
        <begin position="25"/>
        <end position="49"/>
    </location>
</feature>
<reference evidence="2" key="1">
    <citation type="submission" date="2021-02" db="EMBL/GenBank/DDBJ databases">
        <authorList>
            <person name="Nowell W R."/>
        </authorList>
    </citation>
    <scope>NUCLEOTIDE SEQUENCE</scope>
</reference>
<evidence type="ECO:0000313" key="3">
    <source>
        <dbReference type="Proteomes" id="UP000663844"/>
    </source>
</evidence>
<comment type="caution">
    <text evidence="2">The sequence shown here is derived from an EMBL/GenBank/DDBJ whole genome shotgun (WGS) entry which is preliminary data.</text>
</comment>
<keyword evidence="1" id="KW-0812">Transmembrane</keyword>
<accession>A0A820M8A3</accession>
<feature type="non-terminal residue" evidence="2">
    <location>
        <position position="109"/>
    </location>
</feature>
<name>A0A820M8A3_9BILA</name>
<dbReference type="Proteomes" id="UP000663844">
    <property type="component" value="Unassembled WGS sequence"/>
</dbReference>
<gene>
    <name evidence="2" type="ORF">OXD698_LOCUS49682</name>
</gene>
<organism evidence="2 3">
    <name type="scientific">Adineta steineri</name>
    <dbReference type="NCBI Taxonomy" id="433720"/>
    <lineage>
        <taxon>Eukaryota</taxon>
        <taxon>Metazoa</taxon>
        <taxon>Spiralia</taxon>
        <taxon>Gnathifera</taxon>
        <taxon>Rotifera</taxon>
        <taxon>Eurotatoria</taxon>
        <taxon>Bdelloidea</taxon>
        <taxon>Adinetida</taxon>
        <taxon>Adinetidae</taxon>
        <taxon>Adineta</taxon>
    </lineage>
</organism>
<protein>
    <submittedName>
        <fullName evidence="2">Uncharacterized protein</fullName>
    </submittedName>
</protein>
<sequence length="109" mass="12012">MYTCASEVWNGLAKNAVEGLGAPALIVPVSALLFLGQIQPFLKFGYLIYQQMNGYSTSNGLYLFTLFTVTATNILVAYVPRILGVIRFRQDWRGAVLHPFSIGLLLAVQ</sequence>
<keyword evidence="1" id="KW-0472">Membrane</keyword>
<dbReference type="AlphaFoldDB" id="A0A820M8A3"/>